<dbReference type="PANTHER" id="PTHR30560:SF3">
    <property type="entry name" value="TRIGGER FACTOR-LIKE PROTEIN TIG, CHLOROPLASTIC"/>
    <property type="match status" value="1"/>
</dbReference>
<dbReference type="GO" id="GO:0043022">
    <property type="term" value="F:ribosome binding"/>
    <property type="evidence" value="ECO:0007669"/>
    <property type="project" value="TreeGrafter"/>
</dbReference>
<sequence>MNFTVEDVSSVKKTLHIEVPNETVVGELDAAYNQLKKTAKVKGFRPGKAPRSVLERMYKNDISGDVVSKLIQSALMEAIREKEYNIIGQPELVEAPELDPAADFKFTASVELRPELGEINFKEMKLTKTLYKATDEEVEAQLQMLRRNGAKREPIEEARPVADGDYAVLTYEGFKDGESFENTPLVENQQMKVGAAAMSNQFDEQLVGMNAGDEKEFEITYADSYVNSNLAGNTLTFKVKLNQILVEVLPELTDEFAKTMGPFDSMDALKEEIIKNLSENYEKRMEQELNEQVFSTLIERHEFDVPGIMVEYELDAILAEAERAFQMNGMNIEQLGKSREELRDQYRELADKQVRRHLLLAAIVQQEEMELSDEELEAGYADMAAMVGQPVDAIHAFYQANPDKIEVLKLTLLEKKAARLIIESSDVDEVEPTLEDADAAEADEA</sequence>
<dbReference type="EC" id="5.2.1.8" evidence="3 9"/>
<comment type="similarity">
    <text evidence="2 9">Belongs to the FKBP-type PPIase family. Tig subfamily.</text>
</comment>
<keyword evidence="5 9" id="KW-0697">Rotamase</keyword>
<dbReference type="InterPro" id="IPR008880">
    <property type="entry name" value="Trigger_fac_C"/>
</dbReference>
<dbReference type="GO" id="GO:0005737">
    <property type="term" value="C:cytoplasm"/>
    <property type="evidence" value="ECO:0007669"/>
    <property type="project" value="UniProtKB-SubCell"/>
</dbReference>
<comment type="catalytic activity">
    <reaction evidence="1 9">
        <text>[protein]-peptidylproline (omega=180) = [protein]-peptidylproline (omega=0)</text>
        <dbReference type="Rhea" id="RHEA:16237"/>
        <dbReference type="Rhea" id="RHEA-COMP:10747"/>
        <dbReference type="Rhea" id="RHEA-COMP:10748"/>
        <dbReference type="ChEBI" id="CHEBI:83833"/>
        <dbReference type="ChEBI" id="CHEBI:83834"/>
        <dbReference type="EC" id="5.2.1.8"/>
    </reaction>
</comment>
<keyword evidence="9" id="KW-0963">Cytoplasm</keyword>
<keyword evidence="9" id="KW-0132">Cell division</keyword>
<dbReference type="GO" id="GO:0043335">
    <property type="term" value="P:protein unfolding"/>
    <property type="evidence" value="ECO:0007669"/>
    <property type="project" value="TreeGrafter"/>
</dbReference>
<dbReference type="STRING" id="419481.SAMN05216233_10381"/>
<comment type="domain">
    <text evidence="9">Consists of 3 domains; the N-terminus binds the ribosome, the middle domain has PPIase activity, while the C-terminus has intrinsic chaperone activity on its own.</text>
</comment>
<evidence type="ECO:0000256" key="6">
    <source>
        <dbReference type="ARBA" id="ARBA00023186"/>
    </source>
</evidence>
<evidence type="ECO:0000256" key="7">
    <source>
        <dbReference type="ARBA" id="ARBA00023235"/>
    </source>
</evidence>
<dbReference type="Gene3D" id="3.10.50.40">
    <property type="match status" value="1"/>
</dbReference>
<feature type="domain" description="PPIase FKBP-type" evidence="10">
    <location>
        <begin position="160"/>
        <end position="241"/>
    </location>
</feature>
<dbReference type="RefSeq" id="WP_092209173.1">
    <property type="nucleotide sequence ID" value="NZ_FMUX01000003.1"/>
</dbReference>
<evidence type="ECO:0000256" key="5">
    <source>
        <dbReference type="ARBA" id="ARBA00023110"/>
    </source>
</evidence>
<dbReference type="InterPro" id="IPR037041">
    <property type="entry name" value="Trigger_fac_C_sf"/>
</dbReference>
<comment type="function">
    <text evidence="9">Involved in protein export. Acts as a chaperone by maintaining the newly synthesized protein in an open conformation. Functions as a peptidyl-prolyl cis-trans isomerase.</text>
</comment>
<dbReference type="GO" id="GO:0051083">
    <property type="term" value="P:'de novo' cotranslational protein folding"/>
    <property type="evidence" value="ECO:0007669"/>
    <property type="project" value="TreeGrafter"/>
</dbReference>
<organism evidence="13 14">
    <name type="scientific">Desulfoluna spongiiphila</name>
    <dbReference type="NCBI Taxonomy" id="419481"/>
    <lineage>
        <taxon>Bacteria</taxon>
        <taxon>Pseudomonadati</taxon>
        <taxon>Thermodesulfobacteriota</taxon>
        <taxon>Desulfobacteria</taxon>
        <taxon>Desulfobacterales</taxon>
        <taxon>Desulfolunaceae</taxon>
        <taxon>Desulfoluna</taxon>
    </lineage>
</organism>
<keyword evidence="9" id="KW-0131">Cell cycle</keyword>
<dbReference type="GO" id="GO:0051301">
    <property type="term" value="P:cell division"/>
    <property type="evidence" value="ECO:0007669"/>
    <property type="project" value="UniProtKB-KW"/>
</dbReference>
<keyword evidence="6 9" id="KW-0143">Chaperone</keyword>
<dbReference type="Gene3D" id="3.30.70.1050">
    <property type="entry name" value="Trigger factor ribosome-binding domain"/>
    <property type="match status" value="1"/>
</dbReference>
<reference evidence="13 14" key="1">
    <citation type="submission" date="2016-10" db="EMBL/GenBank/DDBJ databases">
        <authorList>
            <person name="de Groot N.N."/>
        </authorList>
    </citation>
    <scope>NUCLEOTIDE SEQUENCE [LARGE SCALE GENOMIC DNA]</scope>
    <source>
        <strain evidence="13 14">AA1</strain>
    </source>
</reference>
<feature type="domain" description="Trigger factor ribosome-binding bacterial" evidence="11">
    <location>
        <begin position="1"/>
        <end position="144"/>
    </location>
</feature>
<evidence type="ECO:0000259" key="10">
    <source>
        <dbReference type="Pfam" id="PF00254"/>
    </source>
</evidence>
<evidence type="ECO:0000256" key="2">
    <source>
        <dbReference type="ARBA" id="ARBA00005464"/>
    </source>
</evidence>
<evidence type="ECO:0000313" key="13">
    <source>
        <dbReference type="EMBL" id="SCY03143.1"/>
    </source>
</evidence>
<dbReference type="SUPFAM" id="SSF102735">
    <property type="entry name" value="Trigger factor ribosome-binding domain"/>
    <property type="match status" value="1"/>
</dbReference>
<evidence type="ECO:0000313" key="14">
    <source>
        <dbReference type="Proteomes" id="UP000198870"/>
    </source>
</evidence>
<proteinExistence type="inferred from homology"/>
<dbReference type="Pfam" id="PF05698">
    <property type="entry name" value="Trigger_C"/>
    <property type="match status" value="1"/>
</dbReference>
<dbReference type="EMBL" id="FMUX01000003">
    <property type="protein sequence ID" value="SCY03143.1"/>
    <property type="molecule type" value="Genomic_DNA"/>
</dbReference>
<dbReference type="InterPro" id="IPR005215">
    <property type="entry name" value="Trig_fac"/>
</dbReference>
<evidence type="ECO:0000259" key="11">
    <source>
        <dbReference type="Pfam" id="PF05697"/>
    </source>
</evidence>
<dbReference type="OrthoDB" id="9767721at2"/>
<dbReference type="Gene3D" id="1.10.3120.10">
    <property type="entry name" value="Trigger factor, C-terminal domain"/>
    <property type="match status" value="1"/>
</dbReference>
<dbReference type="PIRSF" id="PIRSF003095">
    <property type="entry name" value="Trigger_factor"/>
    <property type="match status" value="1"/>
</dbReference>
<keyword evidence="14" id="KW-1185">Reference proteome</keyword>
<evidence type="ECO:0000256" key="3">
    <source>
        <dbReference type="ARBA" id="ARBA00013194"/>
    </source>
</evidence>
<dbReference type="PANTHER" id="PTHR30560">
    <property type="entry name" value="TRIGGER FACTOR CHAPERONE AND PEPTIDYL-PROLYL CIS/TRANS ISOMERASE"/>
    <property type="match status" value="1"/>
</dbReference>
<evidence type="ECO:0000256" key="1">
    <source>
        <dbReference type="ARBA" id="ARBA00000971"/>
    </source>
</evidence>
<gene>
    <name evidence="9" type="primary">tig</name>
    <name evidence="13" type="ORF">SAMN05216233_10381</name>
</gene>
<dbReference type="InterPro" id="IPR036611">
    <property type="entry name" value="Trigger_fac_ribosome-bd_sf"/>
</dbReference>
<dbReference type="HAMAP" id="MF_00303">
    <property type="entry name" value="Trigger_factor_Tig"/>
    <property type="match status" value="1"/>
</dbReference>
<evidence type="ECO:0000259" key="12">
    <source>
        <dbReference type="Pfam" id="PF05698"/>
    </source>
</evidence>
<dbReference type="GO" id="GO:0003755">
    <property type="term" value="F:peptidyl-prolyl cis-trans isomerase activity"/>
    <property type="evidence" value="ECO:0007669"/>
    <property type="project" value="UniProtKB-UniRule"/>
</dbReference>
<protein>
    <recommendedName>
        <fullName evidence="4 9">Trigger factor</fullName>
        <shortName evidence="9">TF</shortName>
        <ecNumber evidence="3 9">5.2.1.8</ecNumber>
    </recommendedName>
    <alternativeName>
        <fullName evidence="8 9">PPIase</fullName>
    </alternativeName>
</protein>
<dbReference type="GO" id="GO:0015031">
    <property type="term" value="P:protein transport"/>
    <property type="evidence" value="ECO:0007669"/>
    <property type="project" value="UniProtKB-UniRule"/>
</dbReference>
<dbReference type="AlphaFoldDB" id="A0A1G5CL22"/>
<evidence type="ECO:0000256" key="4">
    <source>
        <dbReference type="ARBA" id="ARBA00016902"/>
    </source>
</evidence>
<dbReference type="SUPFAM" id="SSF54534">
    <property type="entry name" value="FKBP-like"/>
    <property type="match status" value="1"/>
</dbReference>
<dbReference type="Proteomes" id="UP000198870">
    <property type="component" value="Unassembled WGS sequence"/>
</dbReference>
<dbReference type="Pfam" id="PF05697">
    <property type="entry name" value="Trigger_N"/>
    <property type="match status" value="1"/>
</dbReference>
<comment type="subcellular location">
    <subcellularLocation>
        <location evidence="9">Cytoplasm</location>
    </subcellularLocation>
    <text evidence="9">About half TF is bound to the ribosome near the polypeptide exit tunnel while the other half is free in the cytoplasm.</text>
</comment>
<evidence type="ECO:0000256" key="8">
    <source>
        <dbReference type="ARBA" id="ARBA00029986"/>
    </source>
</evidence>
<dbReference type="Pfam" id="PF00254">
    <property type="entry name" value="FKBP_C"/>
    <property type="match status" value="1"/>
</dbReference>
<dbReference type="NCBIfam" id="TIGR00115">
    <property type="entry name" value="tig"/>
    <property type="match status" value="1"/>
</dbReference>
<name>A0A1G5CL22_9BACT</name>
<accession>A0A1G5CL22</accession>
<dbReference type="InterPro" id="IPR027304">
    <property type="entry name" value="Trigger_fact/SurA_dom_sf"/>
</dbReference>
<dbReference type="GO" id="GO:0044183">
    <property type="term" value="F:protein folding chaperone"/>
    <property type="evidence" value="ECO:0007669"/>
    <property type="project" value="TreeGrafter"/>
</dbReference>
<feature type="domain" description="Trigger factor C-terminal" evidence="12">
    <location>
        <begin position="265"/>
        <end position="423"/>
    </location>
</feature>
<dbReference type="InterPro" id="IPR001179">
    <property type="entry name" value="PPIase_FKBP_dom"/>
</dbReference>
<keyword evidence="7 9" id="KW-0413">Isomerase</keyword>
<evidence type="ECO:0000256" key="9">
    <source>
        <dbReference type="HAMAP-Rule" id="MF_00303"/>
    </source>
</evidence>
<dbReference type="InterPro" id="IPR008881">
    <property type="entry name" value="Trigger_fac_ribosome-bd_bac"/>
</dbReference>
<dbReference type="SUPFAM" id="SSF109998">
    <property type="entry name" value="Triger factor/SurA peptide-binding domain-like"/>
    <property type="match status" value="1"/>
</dbReference>
<dbReference type="InterPro" id="IPR046357">
    <property type="entry name" value="PPIase_dom_sf"/>
</dbReference>